<feature type="domain" description="Peptidase M24" evidence="8">
    <location>
        <begin position="13"/>
        <end position="241"/>
    </location>
</feature>
<feature type="binding site" evidence="6">
    <location>
        <position position="107"/>
    </location>
    <ligand>
        <name>a divalent metal cation</name>
        <dbReference type="ChEBI" id="CHEBI:60240"/>
        <label>2</label>
        <note>catalytic</note>
    </ligand>
</feature>
<comment type="caution">
    <text evidence="9">The sequence shown here is derived from an EMBL/GenBank/DDBJ whole genome shotgun (WGS) entry which is preliminary data.</text>
</comment>
<evidence type="ECO:0000256" key="4">
    <source>
        <dbReference type="ARBA" id="ARBA00022723"/>
    </source>
</evidence>
<keyword evidence="4 6" id="KW-0479">Metal-binding</keyword>
<sequence length="249" mass="27304">MNKVNIYSHQEIEKIKTASKILMLVFKEIQKLIIAGAKEIEIEQKAKKIIQAKGAQPAFLGFNNYPYVTCVSVNSELVHSPPTRYKFKQGDIVSVDIGVEFNGYCADKAATFAVGKISNQNQKLINTCQAALSNAIKIAKSNKKLGDISSAIQKTIEKENFGIIKELAGHGVGKKIHEAPMIFNFGKPDTGIILKPGMVLAIEPMISAGEPKTQLQNDGWTISTKDKSNTVHFEETIVITKNGCQILTQ</sequence>
<feature type="binding site" evidence="6">
    <location>
        <position position="203"/>
    </location>
    <ligand>
        <name>a divalent metal cation</name>
        <dbReference type="ChEBI" id="CHEBI:60240"/>
        <label>2</label>
        <note>catalytic</note>
    </ligand>
</feature>
<accession>A0A554LI52</accession>
<comment type="subunit">
    <text evidence="6">Monomer.</text>
</comment>
<keyword evidence="5 6" id="KW-0378">Hydrolase</keyword>
<gene>
    <name evidence="6" type="primary">map</name>
    <name evidence="9" type="ORF">CEN89_637</name>
</gene>
<dbReference type="Pfam" id="PF00557">
    <property type="entry name" value="Peptidase_M24"/>
    <property type="match status" value="1"/>
</dbReference>
<feature type="binding site" evidence="6">
    <location>
        <position position="177"/>
    </location>
    <ligand>
        <name>substrate</name>
    </ligand>
</feature>
<dbReference type="PANTHER" id="PTHR43330">
    <property type="entry name" value="METHIONINE AMINOPEPTIDASE"/>
    <property type="match status" value="1"/>
</dbReference>
<evidence type="ECO:0000313" key="9">
    <source>
        <dbReference type="EMBL" id="TSC92543.1"/>
    </source>
</evidence>
<evidence type="ECO:0000256" key="2">
    <source>
        <dbReference type="ARBA" id="ARBA00022438"/>
    </source>
</evidence>
<dbReference type="GO" id="GO:0046872">
    <property type="term" value="F:metal ion binding"/>
    <property type="evidence" value="ECO:0007669"/>
    <property type="project" value="UniProtKB-UniRule"/>
</dbReference>
<dbReference type="PRINTS" id="PR00599">
    <property type="entry name" value="MAPEPTIDASE"/>
</dbReference>
<organism evidence="9 10">
    <name type="scientific">Candidatus Berkelbacteria bacterium Licking1014_7</name>
    <dbReference type="NCBI Taxonomy" id="2017147"/>
    <lineage>
        <taxon>Bacteria</taxon>
        <taxon>Candidatus Berkelbacteria</taxon>
    </lineage>
</organism>
<dbReference type="EMBL" id="VMGK01000022">
    <property type="protein sequence ID" value="TSC92543.1"/>
    <property type="molecule type" value="Genomic_DNA"/>
</dbReference>
<feature type="binding site" evidence="6">
    <location>
        <position position="79"/>
    </location>
    <ligand>
        <name>substrate</name>
    </ligand>
</feature>
<dbReference type="CDD" id="cd01086">
    <property type="entry name" value="MetAP1"/>
    <property type="match status" value="1"/>
</dbReference>
<dbReference type="InterPro" id="IPR001714">
    <property type="entry name" value="Pept_M24_MAP"/>
</dbReference>
<dbReference type="Proteomes" id="UP000315689">
    <property type="component" value="Unassembled WGS sequence"/>
</dbReference>
<comment type="function">
    <text evidence="1 6">Removes the N-terminal methionine from nascent proteins. The N-terminal methionine is often cleaved when the second residue in the primary sequence is small and uncharged (Met-Ala-, Cys, Gly, Pro, Ser, Thr, or Val). Requires deformylation of the N(alpha)-formylated initiator methionine before it can be hydrolyzed.</text>
</comment>
<feature type="binding site" evidence="6">
    <location>
        <position position="170"/>
    </location>
    <ligand>
        <name>a divalent metal cation</name>
        <dbReference type="ChEBI" id="CHEBI:60240"/>
        <label>2</label>
        <note>catalytic</note>
    </ligand>
</feature>
<dbReference type="GO" id="GO:0004239">
    <property type="term" value="F:initiator methionyl aminopeptidase activity"/>
    <property type="evidence" value="ECO:0007669"/>
    <property type="project" value="UniProtKB-UniRule"/>
</dbReference>
<evidence type="ECO:0000256" key="6">
    <source>
        <dbReference type="HAMAP-Rule" id="MF_01974"/>
    </source>
</evidence>
<comment type="cofactor">
    <cofactor evidence="6">
        <name>Co(2+)</name>
        <dbReference type="ChEBI" id="CHEBI:48828"/>
    </cofactor>
    <cofactor evidence="6">
        <name>Zn(2+)</name>
        <dbReference type="ChEBI" id="CHEBI:29105"/>
    </cofactor>
    <cofactor evidence="6">
        <name>Mn(2+)</name>
        <dbReference type="ChEBI" id="CHEBI:29035"/>
    </cofactor>
    <cofactor evidence="6">
        <name>Fe(2+)</name>
        <dbReference type="ChEBI" id="CHEBI:29033"/>
    </cofactor>
    <text evidence="6">Binds 2 divalent metal cations per subunit. Has a high-affinity and a low affinity metal-binding site. The true nature of the physiological cofactor is under debate. The enzyme is active with cobalt, zinc, manganese or divalent iron ions. Most likely, methionine aminopeptidases function as mononuclear Fe(2+)-metalloproteases under physiological conditions, and the catalytically relevant metal-binding site has been assigned to the histidine-containing high-affinity site.</text>
</comment>
<dbReference type="Gene3D" id="3.90.230.10">
    <property type="entry name" value="Creatinase/methionine aminopeptidase superfamily"/>
    <property type="match status" value="1"/>
</dbReference>
<feature type="binding site" evidence="6">
    <location>
        <position position="234"/>
    </location>
    <ligand>
        <name>a divalent metal cation</name>
        <dbReference type="ChEBI" id="CHEBI:60240"/>
        <label>1</label>
    </ligand>
</feature>
<dbReference type="SUPFAM" id="SSF55920">
    <property type="entry name" value="Creatinase/aminopeptidase"/>
    <property type="match status" value="1"/>
</dbReference>
<protein>
    <recommendedName>
        <fullName evidence="6 7">Methionine aminopeptidase</fullName>
        <shortName evidence="6">MAP</shortName>
        <shortName evidence="6">MetAP</shortName>
        <ecNumber evidence="6 7">3.4.11.18</ecNumber>
    </recommendedName>
    <alternativeName>
        <fullName evidence="6">Peptidase M</fullName>
    </alternativeName>
</protein>
<evidence type="ECO:0000256" key="7">
    <source>
        <dbReference type="RuleBase" id="RU003653"/>
    </source>
</evidence>
<comment type="similarity">
    <text evidence="6">Belongs to the peptidase M24A family. Methionine aminopeptidase type 1 subfamily.</text>
</comment>
<proteinExistence type="inferred from homology"/>
<dbReference type="GO" id="GO:0006508">
    <property type="term" value="P:proteolysis"/>
    <property type="evidence" value="ECO:0007669"/>
    <property type="project" value="UniProtKB-KW"/>
</dbReference>
<evidence type="ECO:0000256" key="1">
    <source>
        <dbReference type="ARBA" id="ARBA00002521"/>
    </source>
</evidence>
<comment type="catalytic activity">
    <reaction evidence="6 7">
        <text>Release of N-terminal amino acids, preferentially methionine, from peptides and arylamides.</text>
        <dbReference type="EC" id="3.4.11.18"/>
    </reaction>
</comment>
<evidence type="ECO:0000256" key="5">
    <source>
        <dbReference type="ARBA" id="ARBA00022801"/>
    </source>
</evidence>
<dbReference type="GO" id="GO:0005829">
    <property type="term" value="C:cytosol"/>
    <property type="evidence" value="ECO:0007669"/>
    <property type="project" value="TreeGrafter"/>
</dbReference>
<reference evidence="9 10" key="1">
    <citation type="submission" date="2017-07" db="EMBL/GenBank/DDBJ databases">
        <title>Mechanisms for carbon and nitrogen cycling indicate functional differentiation within the Candidate Phyla Radiation.</title>
        <authorList>
            <person name="Danczak R.E."/>
            <person name="Johnston M.D."/>
            <person name="Kenah C."/>
            <person name="Slattery M."/>
            <person name="Wrighton K.C."/>
            <person name="Wilkins M.J."/>
        </authorList>
    </citation>
    <scope>NUCLEOTIDE SEQUENCE [LARGE SCALE GENOMIC DNA]</scope>
    <source>
        <strain evidence="9">Licking1014_7</strain>
    </source>
</reference>
<keyword evidence="3 6" id="KW-0645">Protease</keyword>
<feature type="binding site" evidence="6">
    <location>
        <position position="234"/>
    </location>
    <ligand>
        <name>a divalent metal cation</name>
        <dbReference type="ChEBI" id="CHEBI:60240"/>
        <label>2</label>
        <note>catalytic</note>
    </ligand>
</feature>
<dbReference type="HAMAP" id="MF_01974">
    <property type="entry name" value="MetAP_1"/>
    <property type="match status" value="1"/>
</dbReference>
<dbReference type="AlphaFoldDB" id="A0A554LI52"/>
<evidence type="ECO:0000313" key="10">
    <source>
        <dbReference type="Proteomes" id="UP000315689"/>
    </source>
</evidence>
<name>A0A554LI52_9BACT</name>
<dbReference type="InterPro" id="IPR000994">
    <property type="entry name" value="Pept_M24"/>
</dbReference>
<dbReference type="InterPro" id="IPR002467">
    <property type="entry name" value="Pept_M24A_MAP1"/>
</dbReference>
<feature type="binding site" evidence="6">
    <location>
        <position position="107"/>
    </location>
    <ligand>
        <name>a divalent metal cation</name>
        <dbReference type="ChEBI" id="CHEBI:60240"/>
        <label>1</label>
    </ligand>
</feature>
<evidence type="ECO:0000259" key="8">
    <source>
        <dbReference type="Pfam" id="PF00557"/>
    </source>
</evidence>
<dbReference type="GO" id="GO:0070006">
    <property type="term" value="F:metalloaminopeptidase activity"/>
    <property type="evidence" value="ECO:0007669"/>
    <property type="project" value="UniProtKB-UniRule"/>
</dbReference>
<keyword evidence="2 6" id="KW-0031">Aminopeptidase</keyword>
<dbReference type="NCBIfam" id="TIGR00500">
    <property type="entry name" value="met_pdase_I"/>
    <property type="match status" value="1"/>
</dbReference>
<dbReference type="EC" id="3.4.11.18" evidence="6 7"/>
<evidence type="ECO:0000256" key="3">
    <source>
        <dbReference type="ARBA" id="ARBA00022670"/>
    </source>
</evidence>
<dbReference type="PANTHER" id="PTHR43330:SF27">
    <property type="entry name" value="METHIONINE AMINOPEPTIDASE"/>
    <property type="match status" value="1"/>
</dbReference>
<feature type="binding site" evidence="6">
    <location>
        <position position="96"/>
    </location>
    <ligand>
        <name>a divalent metal cation</name>
        <dbReference type="ChEBI" id="CHEBI:60240"/>
        <label>1</label>
    </ligand>
</feature>
<dbReference type="InterPro" id="IPR036005">
    <property type="entry name" value="Creatinase/aminopeptidase-like"/>
</dbReference>